<evidence type="ECO:0000313" key="3">
    <source>
        <dbReference type="Proteomes" id="UP000001283"/>
    </source>
</evidence>
<dbReference type="AlphaFoldDB" id="A0A8D3X4V1"/>
<keyword evidence="1" id="KW-1133">Transmembrane helix</keyword>
<dbReference type="EMBL" id="CP003017">
    <property type="protein sequence ID" value="AEN91782.1"/>
    <property type="molecule type" value="Genomic_DNA"/>
</dbReference>
<organism evidence="2 3">
    <name type="scientific">Priestia megaterium (strain WSH-002)</name>
    <name type="common">Bacillus megaterium</name>
    <dbReference type="NCBI Taxonomy" id="1006007"/>
    <lineage>
        <taxon>Bacteria</taxon>
        <taxon>Bacillati</taxon>
        <taxon>Bacillota</taxon>
        <taxon>Bacilli</taxon>
        <taxon>Bacillales</taxon>
        <taxon>Bacillaceae</taxon>
        <taxon>Priestia</taxon>
    </lineage>
</organism>
<sequence length="37" mass="4152">MQSLAGLFYLNFLYSFVSGTSIMRKKMNHSHSLGALT</sequence>
<keyword evidence="1" id="KW-0472">Membrane</keyword>
<dbReference type="Proteomes" id="UP000001283">
    <property type="component" value="Chromosome"/>
</dbReference>
<name>A0A8D3X4V1_PRIMW</name>
<evidence type="ECO:0000256" key="1">
    <source>
        <dbReference type="SAM" id="Phobius"/>
    </source>
</evidence>
<evidence type="ECO:0000313" key="2">
    <source>
        <dbReference type="EMBL" id="AEN91782.1"/>
    </source>
</evidence>
<accession>A0A8D3X4V1</accession>
<dbReference type="KEGG" id="bmh:BMWSH_4904"/>
<gene>
    <name evidence="2" type="ORF">BMWSH_4904</name>
</gene>
<feature type="transmembrane region" description="Helical" evidence="1">
    <location>
        <begin position="6"/>
        <end position="23"/>
    </location>
</feature>
<keyword evidence="1" id="KW-0812">Transmembrane</keyword>
<proteinExistence type="predicted"/>
<protein>
    <submittedName>
        <fullName evidence="2">Uncharacterized protein</fullName>
    </submittedName>
</protein>
<reference evidence="2 3" key="1">
    <citation type="journal article" date="2011" name="J. Bacteriol.">
        <title>Complete genome sequence of the industrial strain Bacillus megaterium WSH-002.</title>
        <authorList>
            <person name="Liu L."/>
            <person name="Li Y."/>
            <person name="Zhang J."/>
            <person name="Zou W."/>
            <person name="Zhou Z."/>
            <person name="Liu J."/>
            <person name="Li X."/>
            <person name="Wang L."/>
            <person name="Chen J."/>
        </authorList>
    </citation>
    <scope>NUCLEOTIDE SEQUENCE [LARGE SCALE GENOMIC DNA]</scope>
    <source>
        <strain evidence="2 3">WSH-002</strain>
    </source>
</reference>